<dbReference type="PANTHER" id="PTHR48081">
    <property type="entry name" value="AB HYDROLASE SUPERFAMILY PROTEIN C4A8.06C"/>
    <property type="match status" value="1"/>
</dbReference>
<reference evidence="4" key="1">
    <citation type="submission" date="2023-07" db="EMBL/GenBank/DDBJ databases">
        <title>Characterization of two Paracoccaceae strains isolated from Phycosphere and proposal of Xinfangfangia lacusdiani sp. nov.</title>
        <authorList>
            <person name="Deng Y."/>
            <person name="Zhang Y.Q."/>
        </authorList>
    </citation>
    <scope>NUCLEOTIDE SEQUENCE [LARGE SCALE GENOMIC DNA]</scope>
    <source>
        <strain evidence="4">CPCC 101403</strain>
    </source>
</reference>
<comment type="caution">
    <text evidence="3">The sequence shown here is derived from an EMBL/GenBank/DDBJ whole genome shotgun (WGS) entry which is preliminary data.</text>
</comment>
<proteinExistence type="predicted"/>
<dbReference type="InterPro" id="IPR029058">
    <property type="entry name" value="AB_hydrolase_fold"/>
</dbReference>
<feature type="domain" description="BD-FAE-like" evidence="2">
    <location>
        <begin position="59"/>
        <end position="184"/>
    </location>
</feature>
<sequence length="292" mass="31237">MLRKIVDWDAVYENTGNIADGESWPERWVEPSRKFRETMAALGRARLGLAYGAGPRNRLDLFLPEGAPRGLVVFVHGGFWMHLDRSYWSHLAGGPLAHGYAVAMPEYDLCPQVRISEITAQVAAAITLAAGQVAGPIALAGHSAGGHLASRMVCAGAPLTPDVQSRIGKVVSISGIHDLRPLRRIWRADTLRLDETEVLAESPALLDPAPGTRITCWVGAGETSEFRRQSALLANLWLGLGAATEAVEEPDRHHFTVVDGLADPHHPLVRSLLDLDAGPVLAAGGQGQAALA</sequence>
<protein>
    <submittedName>
        <fullName evidence="3">Alpha/beta hydrolase</fullName>
    </submittedName>
</protein>
<dbReference type="Pfam" id="PF20434">
    <property type="entry name" value="BD-FAE"/>
    <property type="match status" value="1"/>
</dbReference>
<evidence type="ECO:0000256" key="1">
    <source>
        <dbReference type="ARBA" id="ARBA00022801"/>
    </source>
</evidence>
<dbReference type="Proteomes" id="UP001251085">
    <property type="component" value="Unassembled WGS sequence"/>
</dbReference>
<keyword evidence="1 3" id="KW-0378">Hydrolase</keyword>
<keyword evidence="4" id="KW-1185">Reference proteome</keyword>
<dbReference type="SUPFAM" id="SSF53474">
    <property type="entry name" value="alpha/beta-Hydrolases"/>
    <property type="match status" value="1"/>
</dbReference>
<dbReference type="Gene3D" id="3.40.50.1820">
    <property type="entry name" value="alpha/beta hydrolase"/>
    <property type="match status" value="1"/>
</dbReference>
<evidence type="ECO:0000313" key="3">
    <source>
        <dbReference type="EMBL" id="MDT1061984.1"/>
    </source>
</evidence>
<dbReference type="InterPro" id="IPR049492">
    <property type="entry name" value="BD-FAE-like_dom"/>
</dbReference>
<organism evidence="3 4">
    <name type="scientific">Paracoccus broussonetiae</name>
    <dbReference type="NCBI Taxonomy" id="3075834"/>
    <lineage>
        <taxon>Bacteria</taxon>
        <taxon>Pseudomonadati</taxon>
        <taxon>Pseudomonadota</taxon>
        <taxon>Alphaproteobacteria</taxon>
        <taxon>Rhodobacterales</taxon>
        <taxon>Paracoccaceae</taxon>
        <taxon>Paracoccus</taxon>
    </lineage>
</organism>
<accession>A0ABU3ECM3</accession>
<dbReference type="GO" id="GO:0016787">
    <property type="term" value="F:hydrolase activity"/>
    <property type="evidence" value="ECO:0007669"/>
    <property type="project" value="UniProtKB-KW"/>
</dbReference>
<dbReference type="PANTHER" id="PTHR48081:SF33">
    <property type="entry name" value="KYNURENINE FORMAMIDASE"/>
    <property type="match status" value="1"/>
</dbReference>
<evidence type="ECO:0000313" key="4">
    <source>
        <dbReference type="Proteomes" id="UP001251085"/>
    </source>
</evidence>
<dbReference type="InterPro" id="IPR050300">
    <property type="entry name" value="GDXG_lipolytic_enzyme"/>
</dbReference>
<evidence type="ECO:0000259" key="2">
    <source>
        <dbReference type="Pfam" id="PF20434"/>
    </source>
</evidence>
<gene>
    <name evidence="3" type="ORF">RM190_08965</name>
</gene>
<dbReference type="EMBL" id="JAVRQI010000006">
    <property type="protein sequence ID" value="MDT1061984.1"/>
    <property type="molecule type" value="Genomic_DNA"/>
</dbReference>
<dbReference type="RefSeq" id="WP_311759084.1">
    <property type="nucleotide sequence ID" value="NZ_JAVRQI010000006.1"/>
</dbReference>
<name>A0ABU3ECM3_9RHOB</name>